<reference evidence="4" key="1">
    <citation type="submission" date="2019-04" db="EMBL/GenBank/DDBJ databases">
        <title>Complete genome sequence of Sphingomonas sp. W1-2-3.</title>
        <authorList>
            <person name="Im W.T."/>
        </authorList>
    </citation>
    <scope>NUCLEOTIDE SEQUENCE [LARGE SCALE GENOMIC DNA]</scope>
    <source>
        <strain evidence="4">W1-2-3</strain>
    </source>
</reference>
<evidence type="ECO:0000313" key="4">
    <source>
        <dbReference type="Proteomes" id="UP000298714"/>
    </source>
</evidence>
<accession>A0A4D7CAM4</accession>
<name>A0A4D7CAM4_9SPHN</name>
<organism evidence="3 4">
    <name type="scientific">Hankyongella ginsenosidimutans</name>
    <dbReference type="NCBI Taxonomy" id="1763828"/>
    <lineage>
        <taxon>Bacteria</taxon>
        <taxon>Pseudomonadati</taxon>
        <taxon>Pseudomonadota</taxon>
        <taxon>Alphaproteobacteria</taxon>
        <taxon>Sphingomonadales</taxon>
        <taxon>Sphingomonadaceae</taxon>
        <taxon>Hankyongella</taxon>
    </lineage>
</organism>
<dbReference type="InterPro" id="IPR013424">
    <property type="entry name" value="Ice-binding_C"/>
</dbReference>
<feature type="region of interest" description="Disordered" evidence="1">
    <location>
        <begin position="1"/>
        <end position="45"/>
    </location>
</feature>
<dbReference type="KEGG" id="hgn:E6W36_10535"/>
<gene>
    <name evidence="3" type="ORF">E6W36_10535</name>
</gene>
<dbReference type="NCBIfam" id="TIGR02595">
    <property type="entry name" value="PEP_CTERM"/>
    <property type="match status" value="1"/>
</dbReference>
<dbReference type="EMBL" id="CP039704">
    <property type="protein sequence ID" value="QCI80557.1"/>
    <property type="molecule type" value="Genomic_DNA"/>
</dbReference>
<feature type="domain" description="Ice-binding protein C-terminal" evidence="2">
    <location>
        <begin position="45"/>
        <end position="67"/>
    </location>
</feature>
<protein>
    <submittedName>
        <fullName evidence="3">PEP-CTERM sorting domain-containing protein</fullName>
    </submittedName>
</protein>
<evidence type="ECO:0000256" key="1">
    <source>
        <dbReference type="SAM" id="MobiDB-lite"/>
    </source>
</evidence>
<dbReference type="RefSeq" id="WP_222874470.1">
    <property type="nucleotide sequence ID" value="NZ_CP039704.1"/>
</dbReference>
<dbReference type="Proteomes" id="UP000298714">
    <property type="component" value="Chromosome"/>
</dbReference>
<evidence type="ECO:0000259" key="2">
    <source>
        <dbReference type="Pfam" id="PF07589"/>
    </source>
</evidence>
<sequence length="67" mass="7377">MFSQRVQLHPAGPERGQLPAGPARGSRRTYRLYHPGDWRPHRASPEPGSLIVLGAGLALAGIARRRR</sequence>
<feature type="compositionally biased region" description="Basic and acidic residues" evidence="1">
    <location>
        <begin position="34"/>
        <end position="44"/>
    </location>
</feature>
<proteinExistence type="predicted"/>
<evidence type="ECO:0000313" key="3">
    <source>
        <dbReference type="EMBL" id="QCI80557.1"/>
    </source>
</evidence>
<keyword evidence="4" id="KW-1185">Reference proteome</keyword>
<dbReference type="Pfam" id="PF07589">
    <property type="entry name" value="PEP-CTERM"/>
    <property type="match status" value="1"/>
</dbReference>
<dbReference type="AlphaFoldDB" id="A0A4D7CAM4"/>